<evidence type="ECO:0000256" key="19">
    <source>
        <dbReference type="SAM" id="Phobius"/>
    </source>
</evidence>
<keyword evidence="8" id="KW-0418">Kinase</keyword>
<evidence type="ECO:0000313" key="21">
    <source>
        <dbReference type="Proteomes" id="UP000239366"/>
    </source>
</evidence>
<feature type="binding site" evidence="18">
    <location>
        <position position="27"/>
    </location>
    <ligand>
        <name>a divalent metal cation</name>
        <dbReference type="ChEBI" id="CHEBI:60240"/>
    </ligand>
</feature>
<comment type="subcellular location">
    <subcellularLocation>
        <location evidence="1">Cell membrane</location>
        <topology evidence="1">Multi-pass membrane protein</topology>
    </subcellularLocation>
</comment>
<evidence type="ECO:0000256" key="8">
    <source>
        <dbReference type="ARBA" id="ARBA00022777"/>
    </source>
</evidence>
<evidence type="ECO:0000256" key="3">
    <source>
        <dbReference type="ARBA" id="ARBA00022475"/>
    </source>
</evidence>
<dbReference type="RefSeq" id="WP_105000575.1">
    <property type="nucleotide sequence ID" value="NZ_MQVX01000001.1"/>
</dbReference>
<dbReference type="InterPro" id="IPR033717">
    <property type="entry name" value="UDPK"/>
</dbReference>
<dbReference type="GO" id="GO:0046872">
    <property type="term" value="F:metal ion binding"/>
    <property type="evidence" value="ECO:0007669"/>
    <property type="project" value="UniProtKB-KW"/>
</dbReference>
<evidence type="ECO:0000256" key="11">
    <source>
        <dbReference type="ARBA" id="ARBA00023098"/>
    </source>
</evidence>
<evidence type="ECO:0008006" key="22">
    <source>
        <dbReference type="Google" id="ProtNLM"/>
    </source>
</evidence>
<dbReference type="InterPro" id="IPR036945">
    <property type="entry name" value="DAGK_sf"/>
</dbReference>
<evidence type="ECO:0000256" key="4">
    <source>
        <dbReference type="ARBA" id="ARBA00022516"/>
    </source>
</evidence>
<comment type="caution">
    <text evidence="20">The sequence shown here is derived from an EMBL/GenBank/DDBJ whole genome shotgun (WGS) entry which is preliminary data.</text>
</comment>
<protein>
    <recommendedName>
        <fullName evidence="22">Diacylglycerol kinase</fullName>
    </recommendedName>
</protein>
<evidence type="ECO:0000256" key="16">
    <source>
        <dbReference type="PIRSR" id="PIRSR600829-2"/>
    </source>
</evidence>
<reference evidence="21" key="1">
    <citation type="submission" date="2016-11" db="EMBL/GenBank/DDBJ databases">
        <title>Trade-off between light-utilization and light-protection in marine flavobacteria.</title>
        <authorList>
            <person name="Kumagai Y."/>
            <person name="Yoshizawa S."/>
            <person name="Kogure K."/>
        </authorList>
    </citation>
    <scope>NUCLEOTIDE SEQUENCE [LARGE SCALE GENOMIC DNA]</scope>
    <source>
        <strain evidence="21">SG-18</strain>
    </source>
</reference>
<keyword evidence="11" id="KW-0443">Lipid metabolism</keyword>
<keyword evidence="21" id="KW-1185">Reference proteome</keyword>
<comment type="cofactor">
    <cofactor evidence="18">
        <name>Mg(2+)</name>
        <dbReference type="ChEBI" id="CHEBI:18420"/>
    </cofactor>
    <text evidence="18">Mn(2+), Zn(2+), Cd(2+) and Co(2+) support activity to lesser extents.</text>
</comment>
<evidence type="ECO:0000256" key="5">
    <source>
        <dbReference type="ARBA" id="ARBA00022679"/>
    </source>
</evidence>
<dbReference type="AlphaFoldDB" id="A0A2S7T4S0"/>
<name>A0A2S7T4S0_9FLAO</name>
<evidence type="ECO:0000256" key="17">
    <source>
        <dbReference type="PIRSR" id="PIRSR600829-3"/>
    </source>
</evidence>
<keyword evidence="18" id="KW-0460">Magnesium</keyword>
<dbReference type="CDD" id="cd14265">
    <property type="entry name" value="UDPK_IM_like"/>
    <property type="match status" value="1"/>
</dbReference>
<feature type="binding site" evidence="17">
    <location>
        <position position="75"/>
    </location>
    <ligand>
        <name>ATP</name>
        <dbReference type="ChEBI" id="CHEBI:30616"/>
    </ligand>
</feature>
<dbReference type="GO" id="GO:0005886">
    <property type="term" value="C:plasma membrane"/>
    <property type="evidence" value="ECO:0007669"/>
    <property type="project" value="UniProtKB-SubCell"/>
</dbReference>
<dbReference type="Proteomes" id="UP000239366">
    <property type="component" value="Unassembled WGS sequence"/>
</dbReference>
<gene>
    <name evidence="20" type="ORF">BST99_03555</name>
</gene>
<organism evidence="20 21">
    <name type="scientific">Aureicoccus marinus</name>
    <dbReference type="NCBI Taxonomy" id="754435"/>
    <lineage>
        <taxon>Bacteria</taxon>
        <taxon>Pseudomonadati</taxon>
        <taxon>Bacteroidota</taxon>
        <taxon>Flavobacteriia</taxon>
        <taxon>Flavobacteriales</taxon>
        <taxon>Flavobacteriaceae</taxon>
        <taxon>Aureicoccus</taxon>
    </lineage>
</organism>
<keyword evidence="18" id="KW-0479">Metal-binding</keyword>
<keyword evidence="10 19" id="KW-1133">Transmembrane helix</keyword>
<sequence length="124" mass="13282">MPDSFLKGRMRSVGIALRGLVSLFRSEPNMQVHALAALLVTGLGFLAELSPVEWILQNLAIGLVIGLEAINTSIEELANKVESRQDPQIKRVKDYGAAAVVFAAVIALITGGLLYIPRALSLIS</sequence>
<evidence type="ECO:0000256" key="14">
    <source>
        <dbReference type="ARBA" id="ARBA00023264"/>
    </source>
</evidence>
<feature type="binding site" evidence="17">
    <location>
        <position position="27"/>
    </location>
    <ligand>
        <name>ATP</name>
        <dbReference type="ChEBI" id="CHEBI:30616"/>
    </ligand>
</feature>
<evidence type="ECO:0000313" key="20">
    <source>
        <dbReference type="EMBL" id="PQJ14932.1"/>
    </source>
</evidence>
<keyword evidence="6 19" id="KW-0812">Transmembrane</keyword>
<dbReference type="GO" id="GO:0016301">
    <property type="term" value="F:kinase activity"/>
    <property type="evidence" value="ECO:0007669"/>
    <property type="project" value="UniProtKB-KW"/>
</dbReference>
<evidence type="ECO:0000256" key="18">
    <source>
        <dbReference type="PIRSR" id="PIRSR600829-4"/>
    </source>
</evidence>
<proteinExistence type="inferred from homology"/>
<dbReference type="Gene3D" id="1.10.287.3610">
    <property type="match status" value="1"/>
</dbReference>
<evidence type="ECO:0000256" key="9">
    <source>
        <dbReference type="ARBA" id="ARBA00022840"/>
    </source>
</evidence>
<evidence type="ECO:0000256" key="1">
    <source>
        <dbReference type="ARBA" id="ARBA00004651"/>
    </source>
</evidence>
<dbReference type="PANTHER" id="PTHR34299">
    <property type="entry name" value="DIACYLGLYCEROL KINASE"/>
    <property type="match status" value="1"/>
</dbReference>
<evidence type="ECO:0000256" key="13">
    <source>
        <dbReference type="ARBA" id="ARBA00023209"/>
    </source>
</evidence>
<evidence type="ECO:0000256" key="12">
    <source>
        <dbReference type="ARBA" id="ARBA00023136"/>
    </source>
</evidence>
<keyword evidence="14" id="KW-1208">Phospholipid metabolism</keyword>
<accession>A0A2S7T4S0</accession>
<dbReference type="EMBL" id="MQVX01000001">
    <property type="protein sequence ID" value="PQJ14932.1"/>
    <property type="molecule type" value="Genomic_DNA"/>
</dbReference>
<keyword evidence="13" id="KW-0594">Phospholipid biosynthesis</keyword>
<evidence type="ECO:0000256" key="7">
    <source>
        <dbReference type="ARBA" id="ARBA00022741"/>
    </source>
</evidence>
<dbReference type="InterPro" id="IPR000829">
    <property type="entry name" value="DAGK"/>
</dbReference>
<keyword evidence="4" id="KW-0444">Lipid biosynthesis</keyword>
<comment type="similarity">
    <text evidence="2">Belongs to the bacterial diacylglycerol kinase family.</text>
</comment>
<keyword evidence="7 17" id="KW-0547">Nucleotide-binding</keyword>
<dbReference type="Pfam" id="PF01219">
    <property type="entry name" value="DAGK_prokar"/>
    <property type="match status" value="1"/>
</dbReference>
<keyword evidence="12 19" id="KW-0472">Membrane</keyword>
<keyword evidence="9 17" id="KW-0067">ATP-binding</keyword>
<keyword evidence="5" id="KW-0808">Transferase</keyword>
<evidence type="ECO:0000256" key="2">
    <source>
        <dbReference type="ARBA" id="ARBA00005967"/>
    </source>
</evidence>
<dbReference type="GO" id="GO:0005524">
    <property type="term" value="F:ATP binding"/>
    <property type="evidence" value="ECO:0007669"/>
    <property type="project" value="UniProtKB-KW"/>
</dbReference>
<dbReference type="PANTHER" id="PTHR34299:SF1">
    <property type="entry name" value="DIACYLGLYCEROL KINASE"/>
    <property type="match status" value="1"/>
</dbReference>
<dbReference type="OrthoDB" id="1493837at2"/>
<keyword evidence="3" id="KW-1003">Cell membrane</keyword>
<feature type="binding site" evidence="17">
    <location>
        <begin position="93"/>
        <end position="94"/>
    </location>
    <ligand>
        <name>ATP</name>
        <dbReference type="ChEBI" id="CHEBI:30616"/>
    </ligand>
</feature>
<evidence type="ECO:0000256" key="15">
    <source>
        <dbReference type="PIRSR" id="PIRSR600829-1"/>
    </source>
</evidence>
<feature type="binding site" evidence="18">
    <location>
        <position position="75"/>
    </location>
    <ligand>
        <name>a divalent metal cation</name>
        <dbReference type="ChEBI" id="CHEBI:60240"/>
    </ligand>
</feature>
<feature type="transmembrane region" description="Helical" evidence="19">
    <location>
        <begin position="95"/>
        <end position="116"/>
    </location>
</feature>
<evidence type="ECO:0000256" key="10">
    <source>
        <dbReference type="ARBA" id="ARBA00022989"/>
    </source>
</evidence>
<feature type="active site" description="Proton acceptor" evidence="15">
    <location>
        <position position="68"/>
    </location>
</feature>
<dbReference type="GO" id="GO:0008654">
    <property type="term" value="P:phospholipid biosynthetic process"/>
    <property type="evidence" value="ECO:0007669"/>
    <property type="project" value="UniProtKB-KW"/>
</dbReference>
<evidence type="ECO:0000256" key="6">
    <source>
        <dbReference type="ARBA" id="ARBA00022692"/>
    </source>
</evidence>
<feature type="binding site" evidence="16">
    <location>
        <position position="68"/>
    </location>
    <ligand>
        <name>substrate</name>
    </ligand>
</feature>